<sequence>MGVKGFVQGGIASIITRCLTHPLDLIKVRMQLQGESAHVFALNGASCSTMTMPRPPTTGPISEGVNIFGTEGVVALFSGVSVIVLHQTLYSTTRMGPFEIFKEKWSDPNTGTTVENPADVTMARMQADGRLPAAQWRNYKGVADAISRMVKHLIFVHVLLQAAHIHY</sequence>
<keyword evidence="2" id="KW-1185">Reference proteome</keyword>
<name>A0ACB9AL42_CICIN</name>
<organism evidence="1 2">
    <name type="scientific">Cichorium intybus</name>
    <name type="common">Chicory</name>
    <dbReference type="NCBI Taxonomy" id="13427"/>
    <lineage>
        <taxon>Eukaryota</taxon>
        <taxon>Viridiplantae</taxon>
        <taxon>Streptophyta</taxon>
        <taxon>Embryophyta</taxon>
        <taxon>Tracheophyta</taxon>
        <taxon>Spermatophyta</taxon>
        <taxon>Magnoliopsida</taxon>
        <taxon>eudicotyledons</taxon>
        <taxon>Gunneridae</taxon>
        <taxon>Pentapetalae</taxon>
        <taxon>asterids</taxon>
        <taxon>campanulids</taxon>
        <taxon>Asterales</taxon>
        <taxon>Asteraceae</taxon>
        <taxon>Cichorioideae</taxon>
        <taxon>Cichorieae</taxon>
        <taxon>Cichoriinae</taxon>
        <taxon>Cichorium</taxon>
    </lineage>
</organism>
<protein>
    <submittedName>
        <fullName evidence="1">Uncharacterized protein</fullName>
    </submittedName>
</protein>
<gene>
    <name evidence="1" type="ORF">L2E82_39862</name>
</gene>
<evidence type="ECO:0000313" key="2">
    <source>
        <dbReference type="Proteomes" id="UP001055811"/>
    </source>
</evidence>
<comment type="caution">
    <text evidence="1">The sequence shown here is derived from an EMBL/GenBank/DDBJ whole genome shotgun (WGS) entry which is preliminary data.</text>
</comment>
<proteinExistence type="predicted"/>
<accession>A0ACB9AL42</accession>
<dbReference type="EMBL" id="CM042015">
    <property type="protein sequence ID" value="KAI3710088.1"/>
    <property type="molecule type" value="Genomic_DNA"/>
</dbReference>
<dbReference type="Proteomes" id="UP001055811">
    <property type="component" value="Linkage Group LG07"/>
</dbReference>
<reference evidence="1 2" key="2">
    <citation type="journal article" date="2022" name="Mol. Ecol. Resour.">
        <title>The genomes of chicory, endive, great burdock and yacon provide insights into Asteraceae paleo-polyploidization history and plant inulin production.</title>
        <authorList>
            <person name="Fan W."/>
            <person name="Wang S."/>
            <person name="Wang H."/>
            <person name="Wang A."/>
            <person name="Jiang F."/>
            <person name="Liu H."/>
            <person name="Zhao H."/>
            <person name="Xu D."/>
            <person name="Zhang Y."/>
        </authorList>
    </citation>
    <scope>NUCLEOTIDE SEQUENCE [LARGE SCALE GENOMIC DNA]</scope>
    <source>
        <strain evidence="2">cv. Punajuju</strain>
        <tissue evidence="1">Leaves</tissue>
    </source>
</reference>
<reference evidence="2" key="1">
    <citation type="journal article" date="2022" name="Mol. Ecol. Resour.">
        <title>The genomes of chicory, endive, great burdock and yacon provide insights into Asteraceae palaeo-polyploidization history and plant inulin production.</title>
        <authorList>
            <person name="Fan W."/>
            <person name="Wang S."/>
            <person name="Wang H."/>
            <person name="Wang A."/>
            <person name="Jiang F."/>
            <person name="Liu H."/>
            <person name="Zhao H."/>
            <person name="Xu D."/>
            <person name="Zhang Y."/>
        </authorList>
    </citation>
    <scope>NUCLEOTIDE SEQUENCE [LARGE SCALE GENOMIC DNA]</scope>
    <source>
        <strain evidence="2">cv. Punajuju</strain>
    </source>
</reference>
<evidence type="ECO:0000313" key="1">
    <source>
        <dbReference type="EMBL" id="KAI3710088.1"/>
    </source>
</evidence>